<sequence length="97" mass="10891">MADIDIEIAYACPEKQVLYRLRVPAGTTVRHALHKSPLAQDFPELDTNGVPLGIFGKRADDHTVLQAHDRIEVYRALIANPKQARRKRAAQAKQHQA</sequence>
<evidence type="ECO:0000256" key="1">
    <source>
        <dbReference type="ARBA" id="ARBA00010645"/>
    </source>
</evidence>
<reference evidence="3" key="1">
    <citation type="submission" date="2022-05" db="EMBL/GenBank/DDBJ databases">
        <title>Alysiella filiformis genome sequencing.</title>
        <authorList>
            <person name="Viehboeck T."/>
        </authorList>
    </citation>
    <scope>NUCLEOTIDE SEQUENCE</scope>
    <source>
        <strain evidence="3">DSM 2580</strain>
    </source>
</reference>
<dbReference type="NCBIfam" id="NF002490">
    <property type="entry name" value="PRK01777.1"/>
    <property type="match status" value="1"/>
</dbReference>
<gene>
    <name evidence="3" type="ORF">LNQ82_00460</name>
</gene>
<dbReference type="AlphaFoldDB" id="A0AAE9HXH9"/>
<dbReference type="HAMAP" id="MF_00460">
    <property type="entry name" value="UPF0125_RnfH"/>
    <property type="match status" value="1"/>
</dbReference>
<dbReference type="InterPro" id="IPR005346">
    <property type="entry name" value="RnfH"/>
</dbReference>
<dbReference type="Gene3D" id="3.10.20.280">
    <property type="entry name" value="RnfH-like"/>
    <property type="match status" value="1"/>
</dbReference>
<accession>A0AAE9HXH9</accession>
<evidence type="ECO:0000313" key="3">
    <source>
        <dbReference type="EMBL" id="URD67670.1"/>
    </source>
</evidence>
<dbReference type="Proteomes" id="UP001056819">
    <property type="component" value="Chromosome"/>
</dbReference>
<dbReference type="PANTHER" id="PTHR37483:SF1">
    <property type="entry name" value="UPF0125 PROTEIN RATB"/>
    <property type="match status" value="1"/>
</dbReference>
<comment type="similarity">
    <text evidence="1 2">Belongs to the UPF0125 (RnfH) family.</text>
</comment>
<dbReference type="Pfam" id="PF03658">
    <property type="entry name" value="Ub-RnfH"/>
    <property type="match status" value="1"/>
</dbReference>
<dbReference type="InterPro" id="IPR037021">
    <property type="entry name" value="RnfH_sf"/>
</dbReference>
<dbReference type="EMBL" id="CP097501">
    <property type="protein sequence ID" value="URD67670.1"/>
    <property type="molecule type" value="Genomic_DNA"/>
</dbReference>
<evidence type="ECO:0000313" key="4">
    <source>
        <dbReference type="Proteomes" id="UP001056819"/>
    </source>
</evidence>
<dbReference type="RefSeq" id="WP_027021550.1">
    <property type="nucleotide sequence ID" value="NZ_CP097501.1"/>
</dbReference>
<dbReference type="SUPFAM" id="SSF54285">
    <property type="entry name" value="MoaD/ThiS"/>
    <property type="match status" value="1"/>
</dbReference>
<organism evidence="3 4">
    <name type="scientific">Conchiformibius steedae DSM 2580</name>
    <dbReference type="NCBI Taxonomy" id="1121352"/>
    <lineage>
        <taxon>Bacteria</taxon>
        <taxon>Pseudomonadati</taxon>
        <taxon>Pseudomonadota</taxon>
        <taxon>Betaproteobacteria</taxon>
        <taxon>Neisseriales</taxon>
        <taxon>Neisseriaceae</taxon>
        <taxon>Conchiformibius</taxon>
    </lineage>
</organism>
<protein>
    <recommendedName>
        <fullName evidence="2">UPF0125 protein LNQ82_00460</fullName>
    </recommendedName>
</protein>
<dbReference type="InterPro" id="IPR016155">
    <property type="entry name" value="Mopterin_synth/thiamin_S_b"/>
</dbReference>
<evidence type="ECO:0000256" key="2">
    <source>
        <dbReference type="HAMAP-Rule" id="MF_00460"/>
    </source>
</evidence>
<name>A0AAE9HXH9_9NEIS</name>
<proteinExistence type="inferred from homology"/>
<dbReference type="PANTHER" id="PTHR37483">
    <property type="entry name" value="UPF0125 PROTEIN RATB"/>
    <property type="match status" value="1"/>
</dbReference>